<proteinExistence type="predicted"/>
<reference evidence="1" key="1">
    <citation type="submission" date="2014-09" db="EMBL/GenBank/DDBJ databases">
        <authorList>
            <person name="Magalhaes I.L.F."/>
            <person name="Oliveira U."/>
            <person name="Santos F.R."/>
            <person name="Vidigal T.H.D.A."/>
            <person name="Brescovit A.D."/>
            <person name="Santos A.J."/>
        </authorList>
    </citation>
    <scope>NUCLEOTIDE SEQUENCE</scope>
    <source>
        <tissue evidence="1">Shoot tissue taken approximately 20 cm above the soil surface</tissue>
    </source>
</reference>
<name>A0A0A9FGJ9_ARUDO</name>
<protein>
    <submittedName>
        <fullName evidence="1">Uncharacterized protein</fullName>
    </submittedName>
</protein>
<sequence>MTGGVDHVPIEGWGGVLLEGQLGRSLPKQFIETGGLGL</sequence>
<accession>A0A0A9FGJ9</accession>
<dbReference type="EMBL" id="GBRH01187532">
    <property type="protein sequence ID" value="JAE10364.1"/>
    <property type="molecule type" value="Transcribed_RNA"/>
</dbReference>
<dbReference type="AlphaFoldDB" id="A0A0A9FGJ9"/>
<organism evidence="1">
    <name type="scientific">Arundo donax</name>
    <name type="common">Giant reed</name>
    <name type="synonym">Donax arundinaceus</name>
    <dbReference type="NCBI Taxonomy" id="35708"/>
    <lineage>
        <taxon>Eukaryota</taxon>
        <taxon>Viridiplantae</taxon>
        <taxon>Streptophyta</taxon>
        <taxon>Embryophyta</taxon>
        <taxon>Tracheophyta</taxon>
        <taxon>Spermatophyta</taxon>
        <taxon>Magnoliopsida</taxon>
        <taxon>Liliopsida</taxon>
        <taxon>Poales</taxon>
        <taxon>Poaceae</taxon>
        <taxon>PACMAD clade</taxon>
        <taxon>Arundinoideae</taxon>
        <taxon>Arundineae</taxon>
        <taxon>Arundo</taxon>
    </lineage>
</organism>
<reference evidence="1" key="2">
    <citation type="journal article" date="2015" name="Data Brief">
        <title>Shoot transcriptome of the giant reed, Arundo donax.</title>
        <authorList>
            <person name="Barrero R.A."/>
            <person name="Guerrero F.D."/>
            <person name="Moolhuijzen P."/>
            <person name="Goolsby J.A."/>
            <person name="Tidwell J."/>
            <person name="Bellgard S.E."/>
            <person name="Bellgard M.I."/>
        </authorList>
    </citation>
    <scope>NUCLEOTIDE SEQUENCE</scope>
    <source>
        <tissue evidence="1">Shoot tissue taken approximately 20 cm above the soil surface</tissue>
    </source>
</reference>
<evidence type="ECO:0000313" key="1">
    <source>
        <dbReference type="EMBL" id="JAE10364.1"/>
    </source>
</evidence>